<evidence type="ECO:0000256" key="2">
    <source>
        <dbReference type="ARBA" id="ARBA00022448"/>
    </source>
</evidence>
<comment type="subcellular location">
    <subcellularLocation>
        <location evidence="7">Cell outer membrane</location>
        <topology evidence="7">Peripheral membrane protein</topology>
    </subcellularLocation>
</comment>
<keyword evidence="7" id="KW-0354">Hemolysis</keyword>
<dbReference type="EMBL" id="FNCY01000002">
    <property type="protein sequence ID" value="SDG92648.1"/>
    <property type="molecule type" value="Genomic_DNA"/>
</dbReference>
<keyword evidence="9" id="KW-1185">Reference proteome</keyword>
<dbReference type="GO" id="GO:0015562">
    <property type="term" value="F:efflux transmembrane transporter activity"/>
    <property type="evidence" value="ECO:0007669"/>
    <property type="project" value="InterPro"/>
</dbReference>
<reference evidence="8 9" key="1">
    <citation type="submission" date="2016-10" db="EMBL/GenBank/DDBJ databases">
        <authorList>
            <person name="de Groot N.N."/>
        </authorList>
    </citation>
    <scope>NUCLEOTIDE SEQUENCE [LARGE SCALE GENOMIC DNA]</scope>
    <source>
        <strain evidence="8 9">DSM 5885</strain>
    </source>
</reference>
<dbReference type="AlphaFoldDB" id="A0A1G7Y857"/>
<gene>
    <name evidence="8" type="ORF">SAMN05660652_00924</name>
</gene>
<evidence type="ECO:0000256" key="5">
    <source>
        <dbReference type="ARBA" id="ARBA00023136"/>
    </source>
</evidence>
<comment type="function">
    <text evidence="7">CyaE is necessary for transport of calmodulin-sensitive adenylate cyclase-hemolysin (cyclolysin).</text>
</comment>
<dbReference type="STRING" id="83767.SAMN05660652_00924"/>
<evidence type="ECO:0000256" key="6">
    <source>
        <dbReference type="ARBA" id="ARBA00023237"/>
    </source>
</evidence>
<dbReference type="RefSeq" id="WP_245715469.1">
    <property type="nucleotide sequence ID" value="NZ_FNCY01000002.1"/>
</dbReference>
<dbReference type="SUPFAM" id="SSF56954">
    <property type="entry name" value="Outer membrane efflux proteins (OEP)"/>
    <property type="match status" value="1"/>
</dbReference>
<dbReference type="InterPro" id="IPR051906">
    <property type="entry name" value="TolC-like"/>
</dbReference>
<name>A0A1G7Y857_9RHOO</name>
<evidence type="ECO:0000256" key="3">
    <source>
        <dbReference type="ARBA" id="ARBA00022452"/>
    </source>
</evidence>
<dbReference type="GO" id="GO:0015288">
    <property type="term" value="F:porin activity"/>
    <property type="evidence" value="ECO:0007669"/>
    <property type="project" value="TreeGrafter"/>
</dbReference>
<dbReference type="GO" id="GO:0009279">
    <property type="term" value="C:cell outer membrane"/>
    <property type="evidence" value="ECO:0007669"/>
    <property type="project" value="UniProtKB-SubCell"/>
</dbReference>
<dbReference type="PIRSF" id="PIRSF001892">
    <property type="entry name" value="CyaE"/>
    <property type="match status" value="1"/>
</dbReference>
<keyword evidence="7" id="KW-0204">Cytolysis</keyword>
<keyword evidence="5 7" id="KW-0472">Membrane</keyword>
<keyword evidence="3" id="KW-1134">Transmembrane beta strand</keyword>
<evidence type="ECO:0000313" key="9">
    <source>
        <dbReference type="Proteomes" id="UP000198607"/>
    </source>
</evidence>
<keyword evidence="2 7" id="KW-0813">Transport</keyword>
<protein>
    <recommendedName>
        <fullName evidence="7">Protein CyaE</fullName>
    </recommendedName>
</protein>
<dbReference type="InterPro" id="IPR003423">
    <property type="entry name" value="OMP_efflux"/>
</dbReference>
<dbReference type="PANTHER" id="PTHR30026:SF21">
    <property type="entry name" value="SLR1270 PROTEIN"/>
    <property type="match status" value="1"/>
</dbReference>
<dbReference type="GO" id="GO:1990281">
    <property type="term" value="C:efflux pump complex"/>
    <property type="evidence" value="ECO:0007669"/>
    <property type="project" value="TreeGrafter"/>
</dbReference>
<organism evidence="8 9">
    <name type="scientific">Propionivibrio dicarboxylicus</name>
    <dbReference type="NCBI Taxonomy" id="83767"/>
    <lineage>
        <taxon>Bacteria</taxon>
        <taxon>Pseudomonadati</taxon>
        <taxon>Pseudomonadota</taxon>
        <taxon>Betaproteobacteria</taxon>
        <taxon>Rhodocyclales</taxon>
        <taxon>Rhodocyclaceae</taxon>
        <taxon>Propionivibrio</taxon>
    </lineage>
</organism>
<evidence type="ECO:0000313" key="8">
    <source>
        <dbReference type="EMBL" id="SDG92648.1"/>
    </source>
</evidence>
<evidence type="ECO:0000256" key="1">
    <source>
        <dbReference type="ARBA" id="ARBA00007613"/>
    </source>
</evidence>
<dbReference type="Proteomes" id="UP000198607">
    <property type="component" value="Unassembled WGS sequence"/>
</dbReference>
<accession>A0A1G7Y857</accession>
<sequence length="491" mass="50913">MPLASTAFDVALPPVPDNASGILPAIRRALALVAASMALMATPAAATGFDPLGTDALLPPRPPVAGEDGRFAPCPPPAADAALGVLDVVDQALCRHPKTFEIWASARNQAALVGVSQATFLPGVSASGTLNRSRSDGENATTRSTAMTLSWLLADFGTRSANLENARQLLVAAASTLDATVQSVFLNALQAYYNTQAARAAVDAAQEAEKASRESLNAAETRYRVGTATPADQLQARTAWSQAVLNRIKAEGTLRTALGTLASAIGRDPGASLRLDAIPDATPDTAFSVDVDALIATARGLRPDLRAAEAQARAARASIDAARAAGLPTLSLGAGPSWQGTRSGGDTLTTHANAIGLTLTVPIFSGYDTTYRVRSAEAKAEVALAQRDSLALQVGLDVWSTYQALQTATQSLRTAADLLASAEESERVALGRYRAGVGTLIDLLNAQSALAAARVQRIQAALDWHVSRATLAKAVGTLDRRLLTSAELTLP</sequence>
<dbReference type="Gene3D" id="1.20.1600.10">
    <property type="entry name" value="Outer membrane efflux proteins (OEP)"/>
    <property type="match status" value="1"/>
</dbReference>
<evidence type="ECO:0000256" key="7">
    <source>
        <dbReference type="PIRNR" id="PIRNR001892"/>
    </source>
</evidence>
<dbReference type="GO" id="GO:0031640">
    <property type="term" value="P:killing of cells of another organism"/>
    <property type="evidence" value="ECO:0007669"/>
    <property type="project" value="UniProtKB-KW"/>
</dbReference>
<dbReference type="Pfam" id="PF02321">
    <property type="entry name" value="OEP"/>
    <property type="match status" value="2"/>
</dbReference>
<keyword evidence="6 7" id="KW-0998">Cell outer membrane</keyword>
<keyword evidence="4" id="KW-0812">Transmembrane</keyword>
<dbReference type="InterPro" id="IPR028351">
    <property type="entry name" value="CyaE"/>
</dbReference>
<evidence type="ECO:0000256" key="4">
    <source>
        <dbReference type="ARBA" id="ARBA00022692"/>
    </source>
</evidence>
<proteinExistence type="inferred from homology"/>
<dbReference type="PANTHER" id="PTHR30026">
    <property type="entry name" value="OUTER MEMBRANE PROTEIN TOLC"/>
    <property type="match status" value="1"/>
</dbReference>
<comment type="similarity">
    <text evidence="1 7">Belongs to the outer membrane factor (OMF) (TC 1.B.17) family.</text>
</comment>